<dbReference type="RefSeq" id="WP_145063334.1">
    <property type="nucleotide sequence ID" value="NZ_CP036263.1"/>
</dbReference>
<name>A0A517N2A5_9BACT</name>
<dbReference type="EMBL" id="CP036263">
    <property type="protein sequence ID" value="QDT01267.1"/>
    <property type="molecule type" value="Genomic_DNA"/>
</dbReference>
<accession>A0A517N2A5</accession>
<dbReference type="AlphaFoldDB" id="A0A517N2A5"/>
<dbReference type="KEGG" id="amob:HG15A2_46090"/>
<reference evidence="1 2" key="1">
    <citation type="submission" date="2019-02" db="EMBL/GenBank/DDBJ databases">
        <title>Deep-cultivation of Planctomycetes and their phenomic and genomic characterization uncovers novel biology.</title>
        <authorList>
            <person name="Wiegand S."/>
            <person name="Jogler M."/>
            <person name="Boedeker C."/>
            <person name="Pinto D."/>
            <person name="Vollmers J."/>
            <person name="Rivas-Marin E."/>
            <person name="Kohn T."/>
            <person name="Peeters S.H."/>
            <person name="Heuer A."/>
            <person name="Rast P."/>
            <person name="Oberbeckmann S."/>
            <person name="Bunk B."/>
            <person name="Jeske O."/>
            <person name="Meyerdierks A."/>
            <person name="Storesund J.E."/>
            <person name="Kallscheuer N."/>
            <person name="Luecker S."/>
            <person name="Lage O.M."/>
            <person name="Pohl T."/>
            <person name="Merkel B.J."/>
            <person name="Hornburger P."/>
            <person name="Mueller R.-W."/>
            <person name="Bruemmer F."/>
            <person name="Labrenz M."/>
            <person name="Spormann A.M."/>
            <person name="Op den Camp H."/>
            <person name="Overmann J."/>
            <person name="Amann R."/>
            <person name="Jetten M.S.M."/>
            <person name="Mascher T."/>
            <person name="Medema M.H."/>
            <person name="Devos D.P."/>
            <person name="Kaster A.-K."/>
            <person name="Ovreas L."/>
            <person name="Rohde M."/>
            <person name="Galperin M.Y."/>
            <person name="Jogler C."/>
        </authorList>
    </citation>
    <scope>NUCLEOTIDE SEQUENCE [LARGE SCALE GENOMIC DNA]</scope>
    <source>
        <strain evidence="1 2">HG15A2</strain>
    </source>
</reference>
<dbReference type="Proteomes" id="UP000319852">
    <property type="component" value="Chromosome"/>
</dbReference>
<gene>
    <name evidence="1" type="ORF">HG15A2_46090</name>
</gene>
<dbReference type="OrthoDB" id="280110at2"/>
<evidence type="ECO:0000313" key="1">
    <source>
        <dbReference type="EMBL" id="QDT01267.1"/>
    </source>
</evidence>
<organism evidence="1 2">
    <name type="scientific">Adhaeretor mobilis</name>
    <dbReference type="NCBI Taxonomy" id="1930276"/>
    <lineage>
        <taxon>Bacteria</taxon>
        <taxon>Pseudomonadati</taxon>
        <taxon>Planctomycetota</taxon>
        <taxon>Planctomycetia</taxon>
        <taxon>Pirellulales</taxon>
        <taxon>Lacipirellulaceae</taxon>
        <taxon>Adhaeretor</taxon>
    </lineage>
</organism>
<proteinExistence type="predicted"/>
<protein>
    <submittedName>
        <fullName evidence="1">Uncharacterized protein</fullName>
    </submittedName>
</protein>
<keyword evidence="2" id="KW-1185">Reference proteome</keyword>
<evidence type="ECO:0000313" key="2">
    <source>
        <dbReference type="Proteomes" id="UP000319852"/>
    </source>
</evidence>
<sequence length="132" mass="14336">MSNARDIPGAVFRDGTATLLARIVDADDSPVTQSSLTAAEYSIFQIDPRDPATQSVVTGHDGQALVIADVIFDTLQTGAPWSIDETGYNFRHEIDISTDSAFPAAGAVYQVRYELTPVTGQPIVFRFELRCL</sequence>